<feature type="transmembrane region" description="Helical" evidence="6">
    <location>
        <begin position="736"/>
        <end position="755"/>
    </location>
</feature>
<evidence type="ECO:0000256" key="5">
    <source>
        <dbReference type="ARBA" id="ARBA00023136"/>
    </source>
</evidence>
<dbReference type="Proteomes" id="UP000321533">
    <property type="component" value="Chromosome"/>
</dbReference>
<feature type="domain" description="MacB-like periplasmic core" evidence="8">
    <location>
        <begin position="489"/>
        <end position="611"/>
    </location>
</feature>
<evidence type="ECO:0000256" key="2">
    <source>
        <dbReference type="ARBA" id="ARBA00022475"/>
    </source>
</evidence>
<evidence type="ECO:0000259" key="8">
    <source>
        <dbReference type="Pfam" id="PF12704"/>
    </source>
</evidence>
<dbReference type="OrthoDB" id="5933722at2"/>
<keyword evidence="10" id="KW-1185">Reference proteome</keyword>
<feature type="transmembrane region" description="Helical" evidence="6">
    <location>
        <begin position="435"/>
        <end position="454"/>
    </location>
</feature>
<dbReference type="Pfam" id="PF02687">
    <property type="entry name" value="FtsX"/>
    <property type="match status" value="2"/>
</dbReference>
<dbReference type="EMBL" id="CP042435">
    <property type="protein sequence ID" value="QEC65981.1"/>
    <property type="molecule type" value="Genomic_DNA"/>
</dbReference>
<keyword evidence="5 6" id="KW-0472">Membrane</keyword>
<feature type="transmembrane region" description="Helical" evidence="6">
    <location>
        <begin position="389"/>
        <end position="414"/>
    </location>
</feature>
<evidence type="ECO:0000313" key="9">
    <source>
        <dbReference type="EMBL" id="QEC65981.1"/>
    </source>
</evidence>
<proteinExistence type="predicted"/>
<evidence type="ECO:0000256" key="1">
    <source>
        <dbReference type="ARBA" id="ARBA00004651"/>
    </source>
</evidence>
<feature type="domain" description="ABC3 transporter permease C-terminal" evidence="7">
    <location>
        <begin position="298"/>
        <end position="411"/>
    </location>
</feature>
<name>A0A5B8V5I2_9BACT</name>
<dbReference type="InterPro" id="IPR003838">
    <property type="entry name" value="ABC3_permease_C"/>
</dbReference>
<dbReference type="InterPro" id="IPR025857">
    <property type="entry name" value="MacB_PCD"/>
</dbReference>
<dbReference type="InterPro" id="IPR050250">
    <property type="entry name" value="Macrolide_Exporter_MacB"/>
</dbReference>
<feature type="transmembrane region" description="Helical" evidence="6">
    <location>
        <begin position="292"/>
        <end position="314"/>
    </location>
</feature>
<evidence type="ECO:0000259" key="7">
    <source>
        <dbReference type="Pfam" id="PF02687"/>
    </source>
</evidence>
<accession>A0A5B8V5I2</accession>
<feature type="transmembrane region" description="Helical" evidence="6">
    <location>
        <begin position="687"/>
        <end position="708"/>
    </location>
</feature>
<keyword evidence="4 6" id="KW-1133">Transmembrane helix</keyword>
<sequence length="807" mass="90020">MFKNFLKIAWRNLAKYKLYSFLNISGLTIGILCAGFIFLFVTNELSYDNYHKAADRIYRLNFYGKIGDQLANTAQSPAPAGPELQRALPQIETMCRLKPNGRSVVKFDNVSFNEQNVLYADSTLFQVFNFPLLRGNPATALTMPGSVVISAATAKKYFGNSDPMGKTMQVDNDKLYIVSGVMKDIPVNTHFKCDLFLSMSSVEDSRVENWGSTNYQTYFVVKPGTDAAKLSKAATDLFVKKMTIVVKQYLNTSWDEFTKAGNYVKVEMFPVTKIHLYSELDDELAVNSNIKYVYIFSIVGLLILALACINFMNLATARAATRLKEVGVRKVSGALRFDLIRQFLGESLLLSFTAWLFAFVLLCFMLPALNQLSGKTFEIKDLLTMHFLLPSLALGFITGFAAGIYPALFLSAFAPIKVLKGSVAIRSKNTLRSGLVVFQFFITTVLLISSLIVYQQMQYIRNKNVGFNKEEVVAINDAYLLQDKFPVLKQKLLELPAVKSVTSANILPVGDERNTTSIIKGRNPSTENTVLVSNFWVDPDYVKAMGISIAAGRDFSKEITSDSSSVLINETLAQSFGYPGKPVVGQELSLPGEDAEHLRTFRIVGIMKDFHYNSLRDKIGPLAVFEGTSPLYVCVRFQTKDASSLIKNLQKVWNETVPAQPFSYNFLSEKFAQVYESETRIAQITDVFTAIAVMIACLGLLGLVTFVAQQRTKEIGIRKVLGASAMNITSLLAKDFIKLVLISIVLAFPVAYYFMHQWLQDFAYRINIEWWMFAVIAIAALVIAMLTLSFQAIKAAVANPVKSLRSE</sequence>
<evidence type="ECO:0000256" key="6">
    <source>
        <dbReference type="SAM" id="Phobius"/>
    </source>
</evidence>
<dbReference type="RefSeq" id="WP_147187781.1">
    <property type="nucleotide sequence ID" value="NZ_CP042435.1"/>
</dbReference>
<dbReference type="GO" id="GO:0022857">
    <property type="term" value="F:transmembrane transporter activity"/>
    <property type="evidence" value="ECO:0007669"/>
    <property type="project" value="TreeGrafter"/>
</dbReference>
<feature type="transmembrane region" description="Helical" evidence="6">
    <location>
        <begin position="770"/>
        <end position="793"/>
    </location>
</feature>
<keyword evidence="3 6" id="KW-0812">Transmembrane</keyword>
<gene>
    <name evidence="9" type="ORF">FRZ67_01165</name>
</gene>
<feature type="domain" description="MacB-like periplasmic core" evidence="8">
    <location>
        <begin position="20"/>
        <end position="236"/>
    </location>
</feature>
<dbReference type="PANTHER" id="PTHR30572">
    <property type="entry name" value="MEMBRANE COMPONENT OF TRANSPORTER-RELATED"/>
    <property type="match status" value="1"/>
</dbReference>
<feature type="transmembrane region" description="Helical" evidence="6">
    <location>
        <begin position="348"/>
        <end position="369"/>
    </location>
</feature>
<keyword evidence="2" id="KW-1003">Cell membrane</keyword>
<feature type="transmembrane region" description="Helical" evidence="6">
    <location>
        <begin position="21"/>
        <end position="41"/>
    </location>
</feature>
<evidence type="ECO:0000313" key="10">
    <source>
        <dbReference type="Proteomes" id="UP000321533"/>
    </source>
</evidence>
<protein>
    <submittedName>
        <fullName evidence="9">FtsX-like permease family protein</fullName>
    </submittedName>
</protein>
<evidence type="ECO:0000256" key="3">
    <source>
        <dbReference type="ARBA" id="ARBA00022692"/>
    </source>
</evidence>
<feature type="domain" description="ABC3 transporter permease C-terminal" evidence="7">
    <location>
        <begin position="687"/>
        <end position="799"/>
    </location>
</feature>
<dbReference type="KEGG" id="pgin:FRZ67_01165"/>
<dbReference type="GO" id="GO:0005886">
    <property type="term" value="C:plasma membrane"/>
    <property type="evidence" value="ECO:0007669"/>
    <property type="project" value="UniProtKB-SubCell"/>
</dbReference>
<comment type="subcellular location">
    <subcellularLocation>
        <location evidence="1">Cell membrane</location>
        <topology evidence="1">Multi-pass membrane protein</topology>
    </subcellularLocation>
</comment>
<dbReference type="AlphaFoldDB" id="A0A5B8V5I2"/>
<reference evidence="9 10" key="1">
    <citation type="journal article" date="2016" name="Int. J. Syst. Evol. Microbiol.">
        <title>Panacibacter ginsenosidivorans gen. nov., sp. nov., with ginsenoside converting activity isolated from soil of a ginseng field.</title>
        <authorList>
            <person name="Siddiqi M.Z."/>
            <person name="Muhammad Shafi S."/>
            <person name="Choi K.D."/>
            <person name="Im W.T."/>
        </authorList>
    </citation>
    <scope>NUCLEOTIDE SEQUENCE [LARGE SCALE GENOMIC DNA]</scope>
    <source>
        <strain evidence="9 10">Gsoil1550</strain>
    </source>
</reference>
<evidence type="ECO:0000256" key="4">
    <source>
        <dbReference type="ARBA" id="ARBA00022989"/>
    </source>
</evidence>
<organism evidence="9 10">
    <name type="scientific">Panacibacter ginsenosidivorans</name>
    <dbReference type="NCBI Taxonomy" id="1813871"/>
    <lineage>
        <taxon>Bacteria</taxon>
        <taxon>Pseudomonadati</taxon>
        <taxon>Bacteroidota</taxon>
        <taxon>Chitinophagia</taxon>
        <taxon>Chitinophagales</taxon>
        <taxon>Chitinophagaceae</taxon>
        <taxon>Panacibacter</taxon>
    </lineage>
</organism>
<dbReference type="Pfam" id="PF12704">
    <property type="entry name" value="MacB_PCD"/>
    <property type="match status" value="2"/>
</dbReference>
<dbReference type="PANTHER" id="PTHR30572:SF18">
    <property type="entry name" value="ABC-TYPE MACROLIDE FAMILY EXPORT SYSTEM PERMEASE COMPONENT 2"/>
    <property type="match status" value="1"/>
</dbReference>